<dbReference type="Pfam" id="PF08951">
    <property type="entry name" value="EntA_Immun"/>
    <property type="match status" value="1"/>
</dbReference>
<dbReference type="RefSeq" id="WP_311586355.1">
    <property type="nucleotide sequence ID" value="NZ_JAVRFH010000315.1"/>
</dbReference>
<dbReference type="Gene3D" id="1.20.1440.50">
    <property type="entry name" value="Ta0600-like"/>
    <property type="match status" value="1"/>
</dbReference>
<evidence type="ECO:0000256" key="1">
    <source>
        <dbReference type="ARBA" id="ARBA00023025"/>
    </source>
</evidence>
<reference evidence="2" key="1">
    <citation type="submission" date="2024-05" db="EMBL/GenBank/DDBJ databases">
        <title>30 novel species of actinomycetes from the DSMZ collection.</title>
        <authorList>
            <person name="Nouioui I."/>
        </authorList>
    </citation>
    <scope>NUCLEOTIDE SEQUENCE</scope>
    <source>
        <strain evidence="2">DSM 40712</strain>
    </source>
</reference>
<comment type="caution">
    <text evidence="2">The sequence shown here is derived from an EMBL/GenBank/DDBJ whole genome shotgun (WGS) entry which is preliminary data.</text>
</comment>
<organism evidence="2 3">
    <name type="scientific">Streptomyces lancefieldiae</name>
    <dbReference type="NCBI Taxonomy" id="3075520"/>
    <lineage>
        <taxon>Bacteria</taxon>
        <taxon>Bacillati</taxon>
        <taxon>Actinomycetota</taxon>
        <taxon>Actinomycetes</taxon>
        <taxon>Kitasatosporales</taxon>
        <taxon>Streptomycetaceae</taxon>
        <taxon>Streptomyces</taxon>
    </lineage>
</organism>
<evidence type="ECO:0000313" key="2">
    <source>
        <dbReference type="EMBL" id="MDT0616715.1"/>
    </source>
</evidence>
<protein>
    <submittedName>
        <fullName evidence="2">Bacteriocin immunity protein</fullName>
    </submittedName>
</protein>
<dbReference type="Proteomes" id="UP001180724">
    <property type="component" value="Unassembled WGS sequence"/>
</dbReference>
<name>A0ABU3B3T5_9ACTN</name>
<gene>
    <name evidence="2" type="ORF">RM812_42315</name>
</gene>
<dbReference type="EMBL" id="JAVRFH010000315">
    <property type="protein sequence ID" value="MDT0616715.1"/>
    <property type="molecule type" value="Genomic_DNA"/>
</dbReference>
<accession>A0ABU3B3T5</accession>
<dbReference type="InterPro" id="IPR015046">
    <property type="entry name" value="LciA_Immunity-like"/>
</dbReference>
<sequence length="101" mass="11581">MVHGHLEGSGREVIIMDFTKEEKLLNAISKVYNEATIDDYPDLKEKLFLYSKEISEGKSVGEVSMKLSSFLGRYILKHKFGLPKSLIELQEIVSKESQVYR</sequence>
<keyword evidence="1" id="KW-0079">Bacteriocin immunity</keyword>
<feature type="non-terminal residue" evidence="2">
    <location>
        <position position="101"/>
    </location>
</feature>
<dbReference type="InterPro" id="IPR023130">
    <property type="entry name" value="Ta0600-like_sf"/>
</dbReference>
<proteinExistence type="predicted"/>
<evidence type="ECO:0000313" key="3">
    <source>
        <dbReference type="Proteomes" id="UP001180724"/>
    </source>
</evidence>
<keyword evidence="3" id="KW-1185">Reference proteome</keyword>
<dbReference type="SUPFAM" id="SSF109797">
    <property type="entry name" value="Bacteriocin immunity protein-like"/>
    <property type="match status" value="1"/>
</dbReference>